<keyword evidence="4 12" id="KW-0732">Signal</keyword>
<evidence type="ECO:0000256" key="9">
    <source>
        <dbReference type="ARBA" id="ARBA00023288"/>
    </source>
</evidence>
<dbReference type="GO" id="GO:0005886">
    <property type="term" value="C:plasma membrane"/>
    <property type="evidence" value="ECO:0007669"/>
    <property type="project" value="UniProtKB-SubCell"/>
</dbReference>
<dbReference type="AlphaFoldDB" id="A0AAD4S4E8"/>
<evidence type="ECO:0000313" key="15">
    <source>
        <dbReference type="Proteomes" id="UP001202328"/>
    </source>
</evidence>
<dbReference type="EMBL" id="JAJJMB010014681">
    <property type="protein sequence ID" value="KAI3858929.1"/>
    <property type="molecule type" value="Genomic_DNA"/>
</dbReference>
<feature type="region of interest" description="Disordered" evidence="11">
    <location>
        <begin position="659"/>
        <end position="680"/>
    </location>
</feature>
<proteinExistence type="inferred from homology"/>
<feature type="signal peptide" evidence="12">
    <location>
        <begin position="1"/>
        <end position="26"/>
    </location>
</feature>
<dbReference type="PANTHER" id="PTHR19328:SF13">
    <property type="entry name" value="HIPL1 PROTEIN"/>
    <property type="match status" value="1"/>
</dbReference>
<evidence type="ECO:0000256" key="6">
    <source>
        <dbReference type="ARBA" id="ARBA00023002"/>
    </source>
</evidence>
<keyword evidence="15" id="KW-1185">Reference proteome</keyword>
<dbReference type="InterPro" id="IPR011042">
    <property type="entry name" value="6-blade_b-propeller_TolB-like"/>
</dbReference>
<keyword evidence="9" id="KW-0449">Lipoprotein</keyword>
<keyword evidence="7" id="KW-0472">Membrane</keyword>
<evidence type="ECO:0000256" key="1">
    <source>
        <dbReference type="ARBA" id="ARBA00001931"/>
    </source>
</evidence>
<gene>
    <name evidence="14" type="ORF">MKW98_028662</name>
</gene>
<reference evidence="14" key="1">
    <citation type="submission" date="2022-04" db="EMBL/GenBank/DDBJ databases">
        <title>A functionally conserved STORR gene fusion in Papaver species that diverged 16.8 million years ago.</title>
        <authorList>
            <person name="Catania T."/>
        </authorList>
    </citation>
    <scope>NUCLEOTIDE SEQUENCE</scope>
    <source>
        <strain evidence="14">S-188037</strain>
    </source>
</reference>
<comment type="subcellular location">
    <subcellularLocation>
        <location evidence="2">Cell membrane</location>
        <topology evidence="2">Lipid-anchor</topology>
    </subcellularLocation>
</comment>
<evidence type="ECO:0000256" key="8">
    <source>
        <dbReference type="ARBA" id="ARBA00023180"/>
    </source>
</evidence>
<organism evidence="14 15">
    <name type="scientific">Papaver atlanticum</name>
    <dbReference type="NCBI Taxonomy" id="357466"/>
    <lineage>
        <taxon>Eukaryota</taxon>
        <taxon>Viridiplantae</taxon>
        <taxon>Streptophyta</taxon>
        <taxon>Embryophyta</taxon>
        <taxon>Tracheophyta</taxon>
        <taxon>Spermatophyta</taxon>
        <taxon>Magnoliopsida</taxon>
        <taxon>Ranunculales</taxon>
        <taxon>Papaveraceae</taxon>
        <taxon>Papaveroideae</taxon>
        <taxon>Papaver</taxon>
    </lineage>
</organism>
<dbReference type="FunFam" id="2.120.10.30:FF:000067">
    <property type="entry name" value="HHIP-like 1"/>
    <property type="match status" value="1"/>
</dbReference>
<comment type="similarity">
    <text evidence="10">Belongs to the PQQ oxidoreductase GdhB family.</text>
</comment>
<keyword evidence="8" id="KW-0325">Glycoprotein</keyword>
<feature type="domain" description="Glucose/Sorbosone dehydrogenase" evidence="13">
    <location>
        <begin position="230"/>
        <end position="531"/>
    </location>
</feature>
<evidence type="ECO:0000256" key="10">
    <source>
        <dbReference type="ARBA" id="ARBA00061483"/>
    </source>
</evidence>
<dbReference type="SUPFAM" id="SSF50952">
    <property type="entry name" value="Soluble quinoprotein glucose dehydrogenase"/>
    <property type="match status" value="1"/>
</dbReference>
<evidence type="ECO:0000256" key="2">
    <source>
        <dbReference type="ARBA" id="ARBA00004193"/>
    </source>
</evidence>
<name>A0AAD4S4E8_9MAGN</name>
<dbReference type="InterPro" id="IPR011041">
    <property type="entry name" value="Quinoprot_gluc/sorb_DH_b-prop"/>
</dbReference>
<dbReference type="Proteomes" id="UP001202328">
    <property type="component" value="Unassembled WGS sequence"/>
</dbReference>
<evidence type="ECO:0000259" key="13">
    <source>
        <dbReference type="Pfam" id="PF07995"/>
    </source>
</evidence>
<keyword evidence="6" id="KW-0560">Oxidoreductase</keyword>
<dbReference type="Pfam" id="PF07995">
    <property type="entry name" value="GSDH"/>
    <property type="match status" value="1"/>
</dbReference>
<evidence type="ECO:0000256" key="3">
    <source>
        <dbReference type="ARBA" id="ARBA00022475"/>
    </source>
</evidence>
<dbReference type="PANTHER" id="PTHR19328">
    <property type="entry name" value="HEDGEHOG-INTERACTING PROTEIN"/>
    <property type="match status" value="1"/>
</dbReference>
<sequence>MDGNGGVRRILLSIVFLLQLPFHSVAFPLCTNSRAPLISKTPLKFCSYNGSTCCDSAKDSQLRKQLQAYNVSNIACASLLKSILCAQCDQYSADIFKIELGGRNVPVLCNSTTPKVNSTQSNTATNDFCSKVWDTCQNASILNSPFAPSLQGSTGGGAQINSSSKLTDLWQSKTDFCASFGGSTTEGSLCFDGKPVSFTANSTTETEAPPKGLCLEKLGNDSFLNMVGHPDGSNRVFLSNQKGEIWLATVPENGSGEAVVFEESPFLDLTDQVHFDTEFGLLGIAFHPDFTRNGRFFVSYNCDKVTSPRCSGRCACNSDAKCDPSKLASDSGADPCQYHSVIAEYSSNGTASKSSLKAVVNPTEVQRIFTMGLPFTGHHAGQILFGPADGYLYFMMGDGGKIGDPYNFSQNKKSLLGKIMRFDIDNAPSTNESDTGFWGNYSIPNDNPYVDDKDLEPEIFAMGFRNPWRCSFDSKRPSYFLCADVGQEIYEEVDIITKGGNYGWRVYEGNSRYNPSETPGGNTSVNSINPIFPIMGYSHSDINEGDKEDSASITGGYFYRSTTDPCMYGRYLYADLYAGAMWAAEETPTGSGKFNTTQISFSCGSDSPIPCTFEVGSSVPDLGYIFSYGEDNKKDVYLLASSGVYRVVRPSRCNYACPKDNGTTSNSTPNPSDPSSSTSLMEGTWHNKTVTLLYSSFLILLCFHL</sequence>
<evidence type="ECO:0000256" key="4">
    <source>
        <dbReference type="ARBA" id="ARBA00022729"/>
    </source>
</evidence>
<feature type="compositionally biased region" description="Low complexity" evidence="11">
    <location>
        <begin position="663"/>
        <end position="679"/>
    </location>
</feature>
<keyword evidence="3" id="KW-1003">Cell membrane</keyword>
<dbReference type="InterPro" id="IPR012938">
    <property type="entry name" value="Glc/Sorbosone_DH"/>
</dbReference>
<comment type="caution">
    <text evidence="14">The sequence shown here is derived from an EMBL/GenBank/DDBJ whole genome shotgun (WGS) entry which is preliminary data.</text>
</comment>
<evidence type="ECO:0000256" key="7">
    <source>
        <dbReference type="ARBA" id="ARBA00023136"/>
    </source>
</evidence>
<feature type="chain" id="PRO_5042134211" description="Glucose/Sorbosone dehydrogenase domain-containing protein" evidence="12">
    <location>
        <begin position="27"/>
        <end position="705"/>
    </location>
</feature>
<protein>
    <recommendedName>
        <fullName evidence="13">Glucose/Sorbosone dehydrogenase domain-containing protein</fullName>
    </recommendedName>
</protein>
<evidence type="ECO:0000256" key="12">
    <source>
        <dbReference type="SAM" id="SignalP"/>
    </source>
</evidence>
<dbReference type="GO" id="GO:0016491">
    <property type="term" value="F:oxidoreductase activity"/>
    <property type="evidence" value="ECO:0007669"/>
    <property type="project" value="UniProtKB-KW"/>
</dbReference>
<comment type="cofactor">
    <cofactor evidence="1">
        <name>pyrroloquinoline quinone</name>
        <dbReference type="ChEBI" id="CHEBI:58442"/>
    </cofactor>
</comment>
<evidence type="ECO:0000256" key="11">
    <source>
        <dbReference type="SAM" id="MobiDB-lite"/>
    </source>
</evidence>
<evidence type="ECO:0000313" key="14">
    <source>
        <dbReference type="EMBL" id="KAI3858929.1"/>
    </source>
</evidence>
<keyword evidence="5" id="KW-0634">PQQ</keyword>
<dbReference type="Gene3D" id="2.120.10.30">
    <property type="entry name" value="TolB, C-terminal domain"/>
    <property type="match status" value="1"/>
</dbReference>
<accession>A0AAD4S4E8</accession>
<evidence type="ECO:0000256" key="5">
    <source>
        <dbReference type="ARBA" id="ARBA00022891"/>
    </source>
</evidence>